<sequence>MSEITAAAPDVVRTPVRVPRPDAPFWVTKGLTTAMGEALSDYLVHTISPVLAVGAGAVGLVVALALQLRTGRYVPWRYWLAVSMVGVTGTMAADVLHVALGVPYLVSTALFALVLAGVFWTWWRTERTLSIHTITTLRRELFYWAAVIATFALGTAAGDLAATTLGLGYLAAGLVFTAFLAVPIAGRRWFGMSSVAAFWFAYVLTRPIGASFADWFGVSHERGGLALGAGRVAAVLVAAIGAMVWFMTRRASRELVTPART</sequence>
<dbReference type="InterPro" id="IPR007136">
    <property type="entry name" value="DUF347"/>
</dbReference>
<feature type="transmembrane region" description="Helical" evidence="1">
    <location>
        <begin position="141"/>
        <end position="161"/>
    </location>
</feature>
<gene>
    <name evidence="2" type="ORF">QRT04_01210</name>
</gene>
<evidence type="ECO:0000313" key="2">
    <source>
        <dbReference type="EMBL" id="MDM7853535.1"/>
    </source>
</evidence>
<evidence type="ECO:0000313" key="3">
    <source>
        <dbReference type="Proteomes" id="UP001529338"/>
    </source>
</evidence>
<dbReference type="Proteomes" id="UP001529338">
    <property type="component" value="Unassembled WGS sequence"/>
</dbReference>
<evidence type="ECO:0000256" key="1">
    <source>
        <dbReference type="SAM" id="Phobius"/>
    </source>
</evidence>
<proteinExistence type="predicted"/>
<feature type="transmembrane region" description="Helical" evidence="1">
    <location>
        <begin position="197"/>
        <end position="218"/>
    </location>
</feature>
<dbReference type="RefSeq" id="WP_289453058.1">
    <property type="nucleotide sequence ID" value="NZ_JAUCGQ010000001.1"/>
</dbReference>
<feature type="transmembrane region" description="Helical" evidence="1">
    <location>
        <begin position="224"/>
        <end position="246"/>
    </location>
</feature>
<comment type="caution">
    <text evidence="2">The sequence shown here is derived from an EMBL/GenBank/DDBJ whole genome shotgun (WGS) entry which is preliminary data.</text>
</comment>
<evidence type="ECO:0008006" key="4">
    <source>
        <dbReference type="Google" id="ProtNLM"/>
    </source>
</evidence>
<feature type="transmembrane region" description="Helical" evidence="1">
    <location>
        <begin position="78"/>
        <end position="96"/>
    </location>
</feature>
<keyword evidence="3" id="KW-1185">Reference proteome</keyword>
<feature type="transmembrane region" description="Helical" evidence="1">
    <location>
        <begin position="102"/>
        <end position="120"/>
    </location>
</feature>
<reference evidence="2 3" key="1">
    <citation type="submission" date="2023-06" db="EMBL/GenBank/DDBJ databases">
        <title>Cellulomonas sp. MW4 Whole genome sequence.</title>
        <authorList>
            <person name="Park S."/>
        </authorList>
    </citation>
    <scope>NUCLEOTIDE SEQUENCE [LARGE SCALE GENOMIC DNA]</scope>
    <source>
        <strain evidence="2 3">MW4</strain>
    </source>
</reference>
<keyword evidence="1" id="KW-1133">Transmembrane helix</keyword>
<dbReference type="EMBL" id="JAUCGQ010000001">
    <property type="protein sequence ID" value="MDM7853535.1"/>
    <property type="molecule type" value="Genomic_DNA"/>
</dbReference>
<dbReference type="Pfam" id="PF03988">
    <property type="entry name" value="DUF347"/>
    <property type="match status" value="4"/>
</dbReference>
<name>A0ABT7SBH5_9CELL</name>
<protein>
    <recommendedName>
        <fullName evidence="4">Membrane-anchored protein</fullName>
    </recommendedName>
</protein>
<feature type="transmembrane region" description="Helical" evidence="1">
    <location>
        <begin position="167"/>
        <end position="185"/>
    </location>
</feature>
<keyword evidence="1" id="KW-0472">Membrane</keyword>
<keyword evidence="1" id="KW-0812">Transmembrane</keyword>
<feature type="transmembrane region" description="Helical" evidence="1">
    <location>
        <begin position="42"/>
        <end position="66"/>
    </location>
</feature>
<organism evidence="2 3">
    <name type="scientific">Cellulomonas alba</name>
    <dbReference type="NCBI Taxonomy" id="3053467"/>
    <lineage>
        <taxon>Bacteria</taxon>
        <taxon>Bacillati</taxon>
        <taxon>Actinomycetota</taxon>
        <taxon>Actinomycetes</taxon>
        <taxon>Micrococcales</taxon>
        <taxon>Cellulomonadaceae</taxon>
        <taxon>Cellulomonas</taxon>
    </lineage>
</organism>
<accession>A0ABT7SBH5</accession>